<feature type="compositionally biased region" description="Low complexity" evidence="1">
    <location>
        <begin position="39"/>
        <end position="50"/>
    </location>
</feature>
<evidence type="ECO:0000256" key="1">
    <source>
        <dbReference type="SAM" id="MobiDB-lite"/>
    </source>
</evidence>
<dbReference type="Proteomes" id="UP000004881">
    <property type="component" value="Unassembled WGS sequence"/>
</dbReference>
<protein>
    <recommendedName>
        <fullName evidence="4">Metalloprotease</fullName>
    </recommendedName>
</protein>
<feature type="compositionally biased region" description="Low complexity" evidence="1">
    <location>
        <begin position="58"/>
        <end position="73"/>
    </location>
</feature>
<organism evidence="2 3">
    <name type="scientific">Gordonia terrae NBRC 100016</name>
    <dbReference type="NCBI Taxonomy" id="1089454"/>
    <lineage>
        <taxon>Bacteria</taxon>
        <taxon>Bacillati</taxon>
        <taxon>Actinomycetota</taxon>
        <taxon>Actinomycetes</taxon>
        <taxon>Mycobacteriales</taxon>
        <taxon>Gordoniaceae</taxon>
        <taxon>Gordonia</taxon>
    </lineage>
</organism>
<reference evidence="2 3" key="1">
    <citation type="submission" date="2012-02" db="EMBL/GenBank/DDBJ databases">
        <title>Whole genome shotgun sequence of Gordonia terrae NBRC 100016.</title>
        <authorList>
            <person name="Takarada H."/>
            <person name="Hosoyama A."/>
            <person name="Tsuchikane K."/>
            <person name="Katsumata H."/>
            <person name="Yamazaki S."/>
            <person name="Fujita N."/>
        </authorList>
    </citation>
    <scope>NUCLEOTIDE SEQUENCE [LARGE SCALE GENOMIC DNA]</scope>
    <source>
        <strain evidence="2 3">NBRC 100016</strain>
    </source>
</reference>
<feature type="region of interest" description="Disordered" evidence="1">
    <location>
        <begin position="29"/>
        <end position="94"/>
    </location>
</feature>
<dbReference type="RefSeq" id="WP_004572223.1">
    <property type="nucleotide sequence ID" value="NZ_BAFD01000011.1"/>
</dbReference>
<accession>A0ABQ0H8J4</accession>
<sequence>MIDRRGPLAVRWVVSLAAVAALTVGSGCSLIPSDDSGRAPGSSASTNATPSPTPSRPPGSSGSDSSRPSDVDPAQCRPDDCPKLPTPTAELMTSGVTPANVGTAVPEYLTTLLDDLDQTWGGWFDELGWGDPAPGRVLIGSGTSFTTECIVGDEDSRPVPIPSNEANAFFCSADTEPNGQGTPTEGSVVLPVETFAAIWDGNVFGVPSPIVGDFTAAIVVAHEYGHNVVFRMAEAFDIPDRRLPAGKNSELIADCLAANWGATAYQRDALGAKEILQVASLLPIIGDTGGASGHGSARERAVALTVGLTGPQFNRQGQPEDCIERYWPEFFEAE</sequence>
<proteinExistence type="predicted"/>
<comment type="caution">
    <text evidence="2">The sequence shown here is derived from an EMBL/GenBank/DDBJ whole genome shotgun (WGS) entry which is preliminary data.</text>
</comment>
<evidence type="ECO:0000313" key="3">
    <source>
        <dbReference type="Proteomes" id="UP000004881"/>
    </source>
</evidence>
<gene>
    <name evidence="2" type="ORF">GOTRE_011_00330</name>
</gene>
<dbReference type="EMBL" id="BAFD01000011">
    <property type="protein sequence ID" value="GAB42211.1"/>
    <property type="molecule type" value="Genomic_DNA"/>
</dbReference>
<evidence type="ECO:0008006" key="4">
    <source>
        <dbReference type="Google" id="ProtNLM"/>
    </source>
</evidence>
<keyword evidence="3" id="KW-1185">Reference proteome</keyword>
<evidence type="ECO:0000313" key="2">
    <source>
        <dbReference type="EMBL" id="GAB42211.1"/>
    </source>
</evidence>
<name>A0ABQ0H8J4_9ACTN</name>
<dbReference type="GeneID" id="32688028"/>
<dbReference type="PROSITE" id="PS51257">
    <property type="entry name" value="PROKAR_LIPOPROTEIN"/>
    <property type="match status" value="1"/>
</dbReference>